<reference evidence="7" key="1">
    <citation type="journal article" date="2020" name="Stud. Mycol.">
        <title>101 Dothideomycetes genomes: a test case for predicting lifestyles and emergence of pathogens.</title>
        <authorList>
            <person name="Haridas S."/>
            <person name="Albert R."/>
            <person name="Binder M."/>
            <person name="Bloem J."/>
            <person name="Labutti K."/>
            <person name="Salamov A."/>
            <person name="Andreopoulos B."/>
            <person name="Baker S."/>
            <person name="Barry K."/>
            <person name="Bills G."/>
            <person name="Bluhm B."/>
            <person name="Cannon C."/>
            <person name="Castanera R."/>
            <person name="Culley D."/>
            <person name="Daum C."/>
            <person name="Ezra D."/>
            <person name="Gonzalez J."/>
            <person name="Henrissat B."/>
            <person name="Kuo A."/>
            <person name="Liang C."/>
            <person name="Lipzen A."/>
            <person name="Lutzoni F."/>
            <person name="Magnuson J."/>
            <person name="Mondo S."/>
            <person name="Nolan M."/>
            <person name="Ohm R."/>
            <person name="Pangilinan J."/>
            <person name="Park H.-J."/>
            <person name="Ramirez L."/>
            <person name="Alfaro M."/>
            <person name="Sun H."/>
            <person name="Tritt A."/>
            <person name="Yoshinaga Y."/>
            <person name="Zwiers L.-H."/>
            <person name="Turgeon B."/>
            <person name="Goodwin S."/>
            <person name="Spatafora J."/>
            <person name="Crous P."/>
            <person name="Grigoriev I."/>
        </authorList>
    </citation>
    <scope>NUCLEOTIDE SEQUENCE</scope>
    <source>
        <strain evidence="7">CBS 133067</strain>
    </source>
</reference>
<evidence type="ECO:0000259" key="6">
    <source>
        <dbReference type="PROSITE" id="PS50048"/>
    </source>
</evidence>
<dbReference type="Proteomes" id="UP000799772">
    <property type="component" value="Unassembled WGS sequence"/>
</dbReference>
<dbReference type="Pfam" id="PF00172">
    <property type="entry name" value="Zn_clus"/>
    <property type="match status" value="1"/>
</dbReference>
<accession>A0A9P4IP96</accession>
<dbReference type="PROSITE" id="PS50048">
    <property type="entry name" value="ZN2_CY6_FUNGAL_2"/>
    <property type="match status" value="1"/>
</dbReference>
<dbReference type="EMBL" id="ML978122">
    <property type="protein sequence ID" value="KAF2103563.1"/>
    <property type="molecule type" value="Genomic_DNA"/>
</dbReference>
<dbReference type="CDD" id="cd00067">
    <property type="entry name" value="GAL4"/>
    <property type="match status" value="1"/>
</dbReference>
<evidence type="ECO:0000313" key="7">
    <source>
        <dbReference type="EMBL" id="KAF2103563.1"/>
    </source>
</evidence>
<keyword evidence="8" id="KW-1185">Reference proteome</keyword>
<dbReference type="PANTHER" id="PTHR47424">
    <property type="entry name" value="REGULATORY PROTEIN GAL4"/>
    <property type="match status" value="1"/>
</dbReference>
<dbReference type="SMART" id="SM00066">
    <property type="entry name" value="GAL4"/>
    <property type="match status" value="1"/>
</dbReference>
<evidence type="ECO:0000256" key="4">
    <source>
        <dbReference type="ARBA" id="ARBA00023242"/>
    </source>
</evidence>
<evidence type="ECO:0000313" key="8">
    <source>
        <dbReference type="Proteomes" id="UP000799772"/>
    </source>
</evidence>
<keyword evidence="1" id="KW-0479">Metal-binding</keyword>
<dbReference type="PANTHER" id="PTHR47424:SF6">
    <property type="entry name" value="PROLINE UTILIZATION TRANS-ACTIVATOR"/>
    <property type="match status" value="1"/>
</dbReference>
<feature type="region of interest" description="Disordered" evidence="5">
    <location>
        <begin position="113"/>
        <end position="133"/>
    </location>
</feature>
<dbReference type="Gene3D" id="4.10.240.10">
    <property type="entry name" value="Zn(2)-C6 fungal-type DNA-binding domain"/>
    <property type="match status" value="1"/>
</dbReference>
<organism evidence="7 8">
    <name type="scientific">Rhizodiscina lignyota</name>
    <dbReference type="NCBI Taxonomy" id="1504668"/>
    <lineage>
        <taxon>Eukaryota</taxon>
        <taxon>Fungi</taxon>
        <taxon>Dikarya</taxon>
        <taxon>Ascomycota</taxon>
        <taxon>Pezizomycotina</taxon>
        <taxon>Dothideomycetes</taxon>
        <taxon>Pleosporomycetidae</taxon>
        <taxon>Aulographales</taxon>
        <taxon>Rhizodiscinaceae</taxon>
        <taxon>Rhizodiscina</taxon>
    </lineage>
</organism>
<dbReference type="SMART" id="SM00906">
    <property type="entry name" value="Fungal_trans"/>
    <property type="match status" value="1"/>
</dbReference>
<keyword evidence="4" id="KW-0539">Nucleus</keyword>
<comment type="caution">
    <text evidence="7">The sequence shown here is derived from an EMBL/GenBank/DDBJ whole genome shotgun (WGS) entry which is preliminary data.</text>
</comment>
<dbReference type="PROSITE" id="PS00463">
    <property type="entry name" value="ZN2_CY6_FUNGAL_1"/>
    <property type="match status" value="1"/>
</dbReference>
<dbReference type="InterPro" id="IPR007219">
    <property type="entry name" value="XnlR_reg_dom"/>
</dbReference>
<dbReference type="SUPFAM" id="SSF57701">
    <property type="entry name" value="Zn2/Cys6 DNA-binding domain"/>
    <property type="match status" value="1"/>
</dbReference>
<gene>
    <name evidence="7" type="ORF">NA57DRAFT_32887</name>
</gene>
<name>A0A9P4IP96_9PEZI</name>
<dbReference type="GO" id="GO:0003677">
    <property type="term" value="F:DNA binding"/>
    <property type="evidence" value="ECO:0007669"/>
    <property type="project" value="InterPro"/>
</dbReference>
<evidence type="ECO:0000256" key="1">
    <source>
        <dbReference type="ARBA" id="ARBA00022723"/>
    </source>
</evidence>
<dbReference type="GO" id="GO:0006351">
    <property type="term" value="P:DNA-templated transcription"/>
    <property type="evidence" value="ECO:0007669"/>
    <property type="project" value="InterPro"/>
</dbReference>
<evidence type="ECO:0000256" key="5">
    <source>
        <dbReference type="SAM" id="MobiDB-lite"/>
    </source>
</evidence>
<dbReference type="InterPro" id="IPR036864">
    <property type="entry name" value="Zn2-C6_fun-type_DNA-bd_sf"/>
</dbReference>
<dbReference type="Pfam" id="PF04082">
    <property type="entry name" value="Fungal_trans"/>
    <property type="match status" value="1"/>
</dbReference>
<keyword evidence="2" id="KW-0805">Transcription regulation</keyword>
<dbReference type="InterPro" id="IPR001138">
    <property type="entry name" value="Zn2Cys6_DnaBD"/>
</dbReference>
<keyword evidence="3" id="KW-0804">Transcription</keyword>
<protein>
    <recommendedName>
        <fullName evidence="6">Zn(2)-C6 fungal-type domain-containing protein</fullName>
    </recommendedName>
</protein>
<dbReference type="InterPro" id="IPR051127">
    <property type="entry name" value="Fungal_SecMet_Regulators"/>
</dbReference>
<dbReference type="OrthoDB" id="3266505at2759"/>
<dbReference type="AlphaFoldDB" id="A0A9P4IP96"/>
<dbReference type="GO" id="GO:0000981">
    <property type="term" value="F:DNA-binding transcription factor activity, RNA polymerase II-specific"/>
    <property type="evidence" value="ECO:0007669"/>
    <property type="project" value="InterPro"/>
</dbReference>
<dbReference type="CDD" id="cd12148">
    <property type="entry name" value="fungal_TF_MHR"/>
    <property type="match status" value="1"/>
</dbReference>
<dbReference type="GO" id="GO:0008270">
    <property type="term" value="F:zinc ion binding"/>
    <property type="evidence" value="ECO:0007669"/>
    <property type="project" value="InterPro"/>
</dbReference>
<sequence length="726" mass="80799">MDPASRRVPLDKRKRTETSCDKCKIRKQKCDRQLGREQCRYCELHGITCTTTAPRKKRVYGTVEGLGSRITLLESLVKGLLPDADISSNDEMQQLGKSLGIALPVIEDVGANEVESAQPSPPNKQDDPDTIPLVPDQQGQVQWIGPSSSFLFHLNLRKMIGNYSTLEFAMFGRNAADQIFAKNYPKSGEGYVPYSQRAISNIQDHCDSPSEAVKEIDPVLMESLLDSYFDIVHPDFPILHEASFREAYEIWSASSTPADPVWLCGLLCVLILAQRVAPIPIELSEDYEKKWFRHVHLLLPTVVFSSTVYTVQALMLAALHLHNTNHRDACWNLTGTAVRVAYAIGLHRDDLKHVQSPLGRELRKQLWWTLYAFEQMQVSSYDRPSAIAQSISSVSCPNERIVGVTGHCPPEFTKWSQKLVRILGSACRALAPIASGSASEDSYSKPLSPAATILRDLDKWKEGLPHHLQLEVTSSLAPAAQRPLLLLHMQFYYILIVISRTALLRRATIVTKGGRDPTSQSFVSFSETCIDAGRSLAKLLQKLDVVGKFNAVTWFDCFLAVTAAMVLVLDIRIKLIALEHARNSQQLLADLAALAERQLQNPKMPETMQKMATIVGEINLTANDLISSSESHNSDRSHTQYGLGAVPLTPGDQQDQPTVSFAGNTYVVPMQLPQQPTPSDALSSEDALAARDQDPQFWNHLSFMDEGDGQFQDWSWDDIGSILRSR</sequence>
<evidence type="ECO:0000256" key="2">
    <source>
        <dbReference type="ARBA" id="ARBA00023015"/>
    </source>
</evidence>
<evidence type="ECO:0000256" key="3">
    <source>
        <dbReference type="ARBA" id="ARBA00023163"/>
    </source>
</evidence>
<feature type="domain" description="Zn(2)-C6 fungal-type" evidence="6">
    <location>
        <begin position="19"/>
        <end position="51"/>
    </location>
</feature>
<proteinExistence type="predicted"/>